<keyword evidence="3" id="KW-1185">Reference proteome</keyword>
<feature type="compositionally biased region" description="Basic and acidic residues" evidence="1">
    <location>
        <begin position="28"/>
        <end position="51"/>
    </location>
</feature>
<dbReference type="RefSeq" id="WP_021753588.1">
    <property type="nucleotide sequence ID" value="NZ_KI271873.1"/>
</dbReference>
<organism evidence="2 3">
    <name type="scientific">Gemella bergeri ATCC 700627</name>
    <dbReference type="NCBI Taxonomy" id="1321820"/>
    <lineage>
        <taxon>Bacteria</taxon>
        <taxon>Bacillati</taxon>
        <taxon>Bacillota</taxon>
        <taxon>Bacilli</taxon>
        <taxon>Bacillales</taxon>
        <taxon>Gemellaceae</taxon>
        <taxon>Gemella</taxon>
    </lineage>
</organism>
<proteinExistence type="predicted"/>
<name>U2QNN6_9BACL</name>
<protein>
    <submittedName>
        <fullName evidence="2">Uncharacterized protein</fullName>
    </submittedName>
</protein>
<dbReference type="PATRIC" id="fig|1321820.3.peg.906"/>
<feature type="region of interest" description="Disordered" evidence="1">
    <location>
        <begin position="27"/>
        <end position="51"/>
    </location>
</feature>
<dbReference type="AlphaFoldDB" id="U2QNN6"/>
<sequence length="51" mass="5774">MTNIYKDKVTGAVVLVESELSGDWEFVGVKEEPTEEPREKTKSKEVDSTEE</sequence>
<dbReference type="EMBL" id="AWVP01000059">
    <property type="protein sequence ID" value="ERK57829.1"/>
    <property type="molecule type" value="Genomic_DNA"/>
</dbReference>
<dbReference type="Proteomes" id="UP000016637">
    <property type="component" value="Unassembled WGS sequence"/>
</dbReference>
<evidence type="ECO:0000256" key="1">
    <source>
        <dbReference type="SAM" id="MobiDB-lite"/>
    </source>
</evidence>
<evidence type="ECO:0000313" key="2">
    <source>
        <dbReference type="EMBL" id="ERK57829.1"/>
    </source>
</evidence>
<reference evidence="2 3" key="1">
    <citation type="submission" date="2013-08" db="EMBL/GenBank/DDBJ databases">
        <authorList>
            <person name="Weinstock G."/>
            <person name="Sodergren E."/>
            <person name="Wylie T."/>
            <person name="Fulton L."/>
            <person name="Fulton R."/>
            <person name="Fronick C."/>
            <person name="O'Laughlin M."/>
            <person name="Godfrey J."/>
            <person name="Miner T."/>
            <person name="Herter B."/>
            <person name="Appelbaum E."/>
            <person name="Cordes M."/>
            <person name="Lek S."/>
            <person name="Wollam A."/>
            <person name="Pepin K.H."/>
            <person name="Palsikar V.B."/>
            <person name="Mitreva M."/>
            <person name="Wilson R.K."/>
        </authorList>
    </citation>
    <scope>NUCLEOTIDE SEQUENCE [LARGE SCALE GENOMIC DNA]</scope>
    <source>
        <strain evidence="2 3">ATCC 700627</strain>
    </source>
</reference>
<accession>U2QNN6</accession>
<evidence type="ECO:0000313" key="3">
    <source>
        <dbReference type="Proteomes" id="UP000016637"/>
    </source>
</evidence>
<gene>
    <name evidence="2" type="ORF">HMPREF1983_00932</name>
</gene>
<comment type="caution">
    <text evidence="2">The sequence shown here is derived from an EMBL/GenBank/DDBJ whole genome shotgun (WGS) entry which is preliminary data.</text>
</comment>
<dbReference type="HOGENOM" id="CLU_3099236_0_0_9"/>